<accession>A0A4Z2F0T5</accession>
<name>A0A4Z2F0T5_9TELE</name>
<organism evidence="1 2">
    <name type="scientific">Liparis tanakae</name>
    <name type="common">Tanaka's snailfish</name>
    <dbReference type="NCBI Taxonomy" id="230148"/>
    <lineage>
        <taxon>Eukaryota</taxon>
        <taxon>Metazoa</taxon>
        <taxon>Chordata</taxon>
        <taxon>Craniata</taxon>
        <taxon>Vertebrata</taxon>
        <taxon>Euteleostomi</taxon>
        <taxon>Actinopterygii</taxon>
        <taxon>Neopterygii</taxon>
        <taxon>Teleostei</taxon>
        <taxon>Neoteleostei</taxon>
        <taxon>Acanthomorphata</taxon>
        <taxon>Eupercaria</taxon>
        <taxon>Perciformes</taxon>
        <taxon>Cottioidei</taxon>
        <taxon>Cottales</taxon>
        <taxon>Liparidae</taxon>
        <taxon>Liparis</taxon>
    </lineage>
</organism>
<protein>
    <submittedName>
        <fullName evidence="1">Uncharacterized protein</fullName>
    </submittedName>
</protein>
<reference evidence="1 2" key="1">
    <citation type="submission" date="2019-03" db="EMBL/GenBank/DDBJ databases">
        <title>First draft genome of Liparis tanakae, snailfish: a comprehensive survey of snailfish specific genes.</title>
        <authorList>
            <person name="Kim W."/>
            <person name="Song I."/>
            <person name="Jeong J.-H."/>
            <person name="Kim D."/>
            <person name="Kim S."/>
            <person name="Ryu S."/>
            <person name="Song J.Y."/>
            <person name="Lee S.K."/>
        </authorList>
    </citation>
    <scope>NUCLEOTIDE SEQUENCE [LARGE SCALE GENOMIC DNA]</scope>
    <source>
        <tissue evidence="1">Muscle</tissue>
    </source>
</reference>
<dbReference type="Proteomes" id="UP000314294">
    <property type="component" value="Unassembled WGS sequence"/>
</dbReference>
<dbReference type="EMBL" id="SRLO01002004">
    <property type="protein sequence ID" value="TNN34264.1"/>
    <property type="molecule type" value="Genomic_DNA"/>
</dbReference>
<evidence type="ECO:0000313" key="2">
    <source>
        <dbReference type="Proteomes" id="UP000314294"/>
    </source>
</evidence>
<dbReference type="AlphaFoldDB" id="A0A4Z2F0T5"/>
<gene>
    <name evidence="1" type="ORF">EYF80_055572</name>
</gene>
<evidence type="ECO:0000313" key="1">
    <source>
        <dbReference type="EMBL" id="TNN34264.1"/>
    </source>
</evidence>
<keyword evidence="2" id="KW-1185">Reference proteome</keyword>
<dbReference type="OrthoDB" id="9930022at2759"/>
<sequence length="55" mass="6126">MKGLYCRAAATDAEPKFLIRETSLPELLDSHLVRVQVKACGLSPLDLKVPFFSHI</sequence>
<comment type="caution">
    <text evidence="1">The sequence shown here is derived from an EMBL/GenBank/DDBJ whole genome shotgun (WGS) entry which is preliminary data.</text>
</comment>
<dbReference type="SUPFAM" id="SSF50129">
    <property type="entry name" value="GroES-like"/>
    <property type="match status" value="1"/>
</dbReference>
<proteinExistence type="predicted"/>
<dbReference type="InterPro" id="IPR011032">
    <property type="entry name" value="GroES-like_sf"/>
</dbReference>